<dbReference type="GO" id="GO:0006102">
    <property type="term" value="P:isocitrate metabolic process"/>
    <property type="evidence" value="ECO:0007669"/>
    <property type="project" value="InterPro"/>
</dbReference>
<protein>
    <recommendedName>
        <fullName evidence="9">Isocitrate dehydrogenase [NADP]</fullName>
        <ecNumber evidence="9">1.1.1.42</ecNumber>
    </recommendedName>
</protein>
<dbReference type="PANTHER" id="PTHR11822">
    <property type="entry name" value="NADP-SPECIFIC ISOCITRATE DEHYDROGENASE"/>
    <property type="match status" value="1"/>
</dbReference>
<evidence type="ECO:0000313" key="12">
    <source>
        <dbReference type="WBParaSite" id="Hba_07181"/>
    </source>
</evidence>
<dbReference type="PIRSF" id="PIRSF000108">
    <property type="entry name" value="IDH_NADP"/>
    <property type="match status" value="1"/>
</dbReference>
<evidence type="ECO:0000256" key="7">
    <source>
        <dbReference type="ARBA" id="ARBA00023002"/>
    </source>
</evidence>
<keyword evidence="9" id="KW-0521">NADP</keyword>
<dbReference type="EC" id="1.1.1.42" evidence="9"/>
<dbReference type="GO" id="GO:0005739">
    <property type="term" value="C:mitochondrion"/>
    <property type="evidence" value="ECO:0007669"/>
    <property type="project" value="TreeGrafter"/>
</dbReference>
<keyword evidence="11" id="KW-1185">Reference proteome</keyword>
<evidence type="ECO:0000256" key="3">
    <source>
        <dbReference type="ARBA" id="ARBA00022435"/>
    </source>
</evidence>
<evidence type="ECO:0000256" key="4">
    <source>
        <dbReference type="ARBA" id="ARBA00022532"/>
    </source>
</evidence>
<evidence type="ECO:0000256" key="1">
    <source>
        <dbReference type="ARBA" id="ARBA00001936"/>
    </source>
</evidence>
<organism evidence="11 12">
    <name type="scientific">Heterorhabditis bacteriophora</name>
    <name type="common">Entomopathogenic nematode worm</name>
    <dbReference type="NCBI Taxonomy" id="37862"/>
    <lineage>
        <taxon>Eukaryota</taxon>
        <taxon>Metazoa</taxon>
        <taxon>Ecdysozoa</taxon>
        <taxon>Nematoda</taxon>
        <taxon>Chromadorea</taxon>
        <taxon>Rhabditida</taxon>
        <taxon>Rhabditina</taxon>
        <taxon>Rhabditomorpha</taxon>
        <taxon>Strongyloidea</taxon>
        <taxon>Heterorhabditidae</taxon>
        <taxon>Heterorhabditis</taxon>
    </lineage>
</organism>
<dbReference type="Proteomes" id="UP000095283">
    <property type="component" value="Unplaced"/>
</dbReference>
<accession>A0A1I7WQ16</accession>
<comment type="catalytic activity">
    <reaction evidence="9">
        <text>D-threo-isocitrate + NADP(+) = 2-oxoglutarate + CO2 + NADPH</text>
        <dbReference type="Rhea" id="RHEA:19629"/>
        <dbReference type="ChEBI" id="CHEBI:15562"/>
        <dbReference type="ChEBI" id="CHEBI:16526"/>
        <dbReference type="ChEBI" id="CHEBI:16810"/>
        <dbReference type="ChEBI" id="CHEBI:57783"/>
        <dbReference type="ChEBI" id="CHEBI:58349"/>
        <dbReference type="EC" id="1.1.1.42"/>
    </reaction>
</comment>
<keyword evidence="7 9" id="KW-0560">Oxidoreductase</keyword>
<reference evidence="12" key="1">
    <citation type="submission" date="2016-11" db="UniProtKB">
        <authorList>
            <consortium name="WormBaseParasite"/>
        </authorList>
    </citation>
    <scope>IDENTIFICATION</scope>
</reference>
<dbReference type="GO" id="GO:0004450">
    <property type="term" value="F:isocitrate dehydrogenase (NADP+) activity"/>
    <property type="evidence" value="ECO:0007669"/>
    <property type="project" value="UniProtKB-EC"/>
</dbReference>
<dbReference type="InterPro" id="IPR024084">
    <property type="entry name" value="IsoPropMal-DH-like_dom"/>
</dbReference>
<dbReference type="SUPFAM" id="SSF53659">
    <property type="entry name" value="Isocitrate/Isopropylmalate dehydrogenase-like"/>
    <property type="match status" value="2"/>
</dbReference>
<sequence>MQRALRLTGVTRNACHAQLLVTRGVTTAAPTKKNKIKVKNPVVDLDGDEMTRIIWHEIKNKLIYPYLDLDIKYFDLGLPFRDETDDMVGILFIHMAIRCFQLIFFNRRTVFREPILCKNIPRLVPGWTKPIVIGRHAFGDQATDLVIPQGSILQLVVFMERVVFMKYSLLRIVRVSEWQCIIRKSIMMDDSRTYSKRYMRSLTYETDFKRIGTWYEHRLIDDQVSFFISVQLKEFLEVGIHIRWSMFKVGVIYLIEKLGNPSYLFDLIGYGSLGLMTSVLMCPDGTTIEAEAAHGTVTRHYREYQKGKSTSTNPVASIFAWSRGLHHRGVLDGNEDLKRFALTLEKACIDTIEEGKMTKDLSICVHGSKKGSENGMYLITEDFLSCIDSKLAELMA</sequence>
<dbReference type="GO" id="GO:0006097">
    <property type="term" value="P:glyoxylate cycle"/>
    <property type="evidence" value="ECO:0007669"/>
    <property type="project" value="UniProtKB-KW"/>
</dbReference>
<feature type="domain" description="Isopropylmalate dehydrogenase-like" evidence="10">
    <location>
        <begin position="41"/>
        <end position="387"/>
    </location>
</feature>
<evidence type="ECO:0000259" key="10">
    <source>
        <dbReference type="SMART" id="SM01329"/>
    </source>
</evidence>
<dbReference type="SMART" id="SM01329">
    <property type="entry name" value="Iso_dh"/>
    <property type="match status" value="1"/>
</dbReference>
<dbReference type="Gene3D" id="3.40.718.10">
    <property type="entry name" value="Isopropylmalate Dehydrogenase"/>
    <property type="match status" value="2"/>
</dbReference>
<keyword evidence="3" id="KW-0329">Glyoxylate bypass</keyword>
<keyword evidence="5 9" id="KW-0479">Metal-binding</keyword>
<dbReference type="GO" id="GO:0006739">
    <property type="term" value="P:NADP+ metabolic process"/>
    <property type="evidence" value="ECO:0007669"/>
    <property type="project" value="TreeGrafter"/>
</dbReference>
<proteinExistence type="inferred from homology"/>
<comment type="cofactor">
    <cofactor evidence="9">
        <name>Mg(2+)</name>
        <dbReference type="ChEBI" id="CHEBI:18420"/>
    </cofactor>
    <cofactor evidence="9">
        <name>Mn(2+)</name>
        <dbReference type="ChEBI" id="CHEBI:29035"/>
    </cofactor>
    <text evidence="9">Binds 1 Mg(2+) or Mn(2+) ion per subunit.</text>
</comment>
<keyword evidence="8 9" id="KW-0464">Manganese</keyword>
<dbReference type="WBParaSite" id="Hba_07181">
    <property type="protein sequence ID" value="Hba_07181"/>
    <property type="gene ID" value="Hba_07181"/>
</dbReference>
<keyword evidence="4 9" id="KW-0816">Tricarboxylic acid cycle</keyword>
<comment type="cofactor">
    <cofactor evidence="1">
        <name>Mn(2+)</name>
        <dbReference type="ChEBI" id="CHEBI:29035"/>
    </cofactor>
</comment>
<dbReference type="AlphaFoldDB" id="A0A1I7WQ16"/>
<name>A0A1I7WQ16_HETBA</name>
<evidence type="ECO:0000256" key="8">
    <source>
        <dbReference type="ARBA" id="ARBA00023211"/>
    </source>
</evidence>
<evidence type="ECO:0000313" key="11">
    <source>
        <dbReference type="Proteomes" id="UP000095283"/>
    </source>
</evidence>
<dbReference type="Pfam" id="PF00180">
    <property type="entry name" value="Iso_dh"/>
    <property type="match status" value="1"/>
</dbReference>
<dbReference type="PANTHER" id="PTHR11822:SF21">
    <property type="entry name" value="ISOCITRATE DEHYDROGENASE [NADP], MITOCHONDRIAL"/>
    <property type="match status" value="1"/>
</dbReference>
<comment type="similarity">
    <text evidence="2 9">Belongs to the isocitrate and isopropylmalate dehydrogenases family.</text>
</comment>
<dbReference type="InterPro" id="IPR004790">
    <property type="entry name" value="Isocitrate_DH_NADP"/>
</dbReference>
<dbReference type="GO" id="GO:0006099">
    <property type="term" value="P:tricarboxylic acid cycle"/>
    <property type="evidence" value="ECO:0007669"/>
    <property type="project" value="UniProtKB-KW"/>
</dbReference>
<evidence type="ECO:0000256" key="9">
    <source>
        <dbReference type="PIRNR" id="PIRNR000108"/>
    </source>
</evidence>
<evidence type="ECO:0000256" key="2">
    <source>
        <dbReference type="ARBA" id="ARBA00007769"/>
    </source>
</evidence>
<dbReference type="GO" id="GO:0046872">
    <property type="term" value="F:metal ion binding"/>
    <property type="evidence" value="ECO:0007669"/>
    <property type="project" value="UniProtKB-KW"/>
</dbReference>
<evidence type="ECO:0000256" key="6">
    <source>
        <dbReference type="ARBA" id="ARBA00022842"/>
    </source>
</evidence>
<evidence type="ECO:0000256" key="5">
    <source>
        <dbReference type="ARBA" id="ARBA00022723"/>
    </source>
</evidence>
<keyword evidence="6 9" id="KW-0460">Magnesium</keyword>